<evidence type="ECO:0000313" key="1">
    <source>
        <dbReference type="EMBL" id="OHB05784.1"/>
    </source>
</evidence>
<comment type="caution">
    <text evidence="1">The sequence shown here is derived from an EMBL/GenBank/DDBJ whole genome shotgun (WGS) entry which is preliminary data.</text>
</comment>
<dbReference type="EMBL" id="MHWG01000011">
    <property type="protein sequence ID" value="OHB05784.1"/>
    <property type="molecule type" value="Genomic_DNA"/>
</dbReference>
<organism evidence="1 2">
    <name type="scientific">Candidatus Zambryskibacteria bacterium RIFCSPLOWO2_01_FULL_47_14</name>
    <dbReference type="NCBI Taxonomy" id="1802763"/>
    <lineage>
        <taxon>Bacteria</taxon>
        <taxon>Candidatus Zambryskiibacteriota</taxon>
    </lineage>
</organism>
<dbReference type="AlphaFoldDB" id="A0A1G2U8I2"/>
<protein>
    <recommendedName>
        <fullName evidence="3">Aminoglycoside phosphotransferase domain-containing protein</fullName>
    </recommendedName>
</protein>
<gene>
    <name evidence="1" type="ORF">A3A26_01670</name>
</gene>
<evidence type="ECO:0008006" key="3">
    <source>
        <dbReference type="Google" id="ProtNLM"/>
    </source>
</evidence>
<proteinExistence type="predicted"/>
<reference evidence="1 2" key="1">
    <citation type="journal article" date="2016" name="Nat. Commun.">
        <title>Thousands of microbial genomes shed light on interconnected biogeochemical processes in an aquifer system.</title>
        <authorList>
            <person name="Anantharaman K."/>
            <person name="Brown C.T."/>
            <person name="Hug L.A."/>
            <person name="Sharon I."/>
            <person name="Castelle C.J."/>
            <person name="Probst A.J."/>
            <person name="Thomas B.C."/>
            <person name="Singh A."/>
            <person name="Wilkins M.J."/>
            <person name="Karaoz U."/>
            <person name="Brodie E.L."/>
            <person name="Williams K.H."/>
            <person name="Hubbard S.S."/>
            <person name="Banfield J.F."/>
        </authorList>
    </citation>
    <scope>NUCLEOTIDE SEQUENCE [LARGE SCALE GENOMIC DNA]</scope>
</reference>
<name>A0A1G2U8I2_9BACT</name>
<accession>A0A1G2U8I2</accession>
<dbReference type="Proteomes" id="UP000177068">
    <property type="component" value="Unassembled WGS sequence"/>
</dbReference>
<dbReference type="SUPFAM" id="SSF56112">
    <property type="entry name" value="Protein kinase-like (PK-like)"/>
    <property type="match status" value="1"/>
</dbReference>
<dbReference type="InterPro" id="IPR011009">
    <property type="entry name" value="Kinase-like_dom_sf"/>
</dbReference>
<sequence length="247" mass="27827">MSQEKIPALIDLKPLPMHTLGGTFNRHFVYQGQDGHKFLRRKSLTIPEWREVIKKNNKQWGFEQDGANVVVRTEDEICELAVAAHEAGLRVPPIIKDGKGGTLTPYLENAVTLDKYLPTAPGADAERTLTELISDLSAAHSKGIVYGDRWYNNILVDPALGVVNIDFDLKPEGPGKELDLAQVIYYSIAFDKDRSPATLVSVLKRTPLDYNLALVKKFMDTKEAWSRDKYGDLRIVIDTFFNKLKKE</sequence>
<evidence type="ECO:0000313" key="2">
    <source>
        <dbReference type="Proteomes" id="UP000177068"/>
    </source>
</evidence>